<comment type="caution">
    <text evidence="3">The sequence shown here is derived from an EMBL/GenBank/DDBJ whole genome shotgun (WGS) entry which is preliminary data.</text>
</comment>
<protein>
    <submittedName>
        <fullName evidence="3">Uncharacterized protein</fullName>
    </submittedName>
</protein>
<feature type="region of interest" description="Disordered" evidence="2">
    <location>
        <begin position="1"/>
        <end position="75"/>
    </location>
</feature>
<feature type="compositionally biased region" description="Polar residues" evidence="2">
    <location>
        <begin position="115"/>
        <end position="124"/>
    </location>
</feature>
<organism evidence="3 4">
    <name type="scientific">Pleurostoma richardsiae</name>
    <dbReference type="NCBI Taxonomy" id="41990"/>
    <lineage>
        <taxon>Eukaryota</taxon>
        <taxon>Fungi</taxon>
        <taxon>Dikarya</taxon>
        <taxon>Ascomycota</taxon>
        <taxon>Pezizomycotina</taxon>
        <taxon>Sordariomycetes</taxon>
        <taxon>Sordariomycetidae</taxon>
        <taxon>Calosphaeriales</taxon>
        <taxon>Pleurostomataceae</taxon>
        <taxon>Pleurostoma</taxon>
    </lineage>
</organism>
<dbReference type="AlphaFoldDB" id="A0AA38RGX8"/>
<name>A0AA38RGX8_9PEZI</name>
<dbReference type="EMBL" id="JANBVO010000033">
    <property type="protein sequence ID" value="KAJ9137755.1"/>
    <property type="molecule type" value="Genomic_DNA"/>
</dbReference>
<accession>A0AA38RGX8</accession>
<keyword evidence="4" id="KW-1185">Reference proteome</keyword>
<feature type="compositionally biased region" description="Basic and acidic residues" evidence="2">
    <location>
        <begin position="20"/>
        <end position="31"/>
    </location>
</feature>
<feature type="region of interest" description="Disordered" evidence="2">
    <location>
        <begin position="108"/>
        <end position="127"/>
    </location>
</feature>
<evidence type="ECO:0000256" key="1">
    <source>
        <dbReference type="SAM" id="Coils"/>
    </source>
</evidence>
<reference evidence="3" key="1">
    <citation type="submission" date="2022-07" db="EMBL/GenBank/DDBJ databases">
        <title>Fungi with potential for degradation of polypropylene.</title>
        <authorList>
            <person name="Gostincar C."/>
        </authorList>
    </citation>
    <scope>NUCLEOTIDE SEQUENCE</scope>
    <source>
        <strain evidence="3">EXF-13308</strain>
    </source>
</reference>
<gene>
    <name evidence="3" type="ORF">NKR23_g9017</name>
</gene>
<sequence>MRREDGRPPQPTQYLLPDEASQRHSLSHDSHQAVPPGPTAKHRTFPAESQAAHAQDRMPWQLRPRAPRTREKVEDCIVVPPGGDERCLSYQSEQRERCISGEDGRVRRGARESNAKSAQGNFSSILRAERPPASFASFTDARSSLTGGGRTVNEEACRISRDDESGILRRRMTTRAHPSVTVDESPRRRKRAVEPPGGATVAGPPAKRRALAPRAPAADTKLSGMTRRDDTCQEMPAVARDKRTPPPGRQPRELPDQLAKEISETDDLRKQLSDALQKVAHLTAEKALDVVERRRYHELQMENTDLNNWIRDLLSTVSKSQVELKGMETSLRELKLERDIALNEAQQLRIRAAQHAGEHLHLQQIPEGRNKRPGRTRVLPERGSRTLRSRECRWGRM</sequence>
<feature type="region of interest" description="Disordered" evidence="2">
    <location>
        <begin position="161"/>
        <end position="254"/>
    </location>
</feature>
<feature type="compositionally biased region" description="Basic and acidic residues" evidence="2">
    <location>
        <begin position="239"/>
        <end position="254"/>
    </location>
</feature>
<evidence type="ECO:0000313" key="3">
    <source>
        <dbReference type="EMBL" id="KAJ9137755.1"/>
    </source>
</evidence>
<feature type="coiled-coil region" evidence="1">
    <location>
        <begin position="317"/>
        <end position="351"/>
    </location>
</feature>
<proteinExistence type="predicted"/>
<evidence type="ECO:0000256" key="2">
    <source>
        <dbReference type="SAM" id="MobiDB-lite"/>
    </source>
</evidence>
<dbReference type="Proteomes" id="UP001174694">
    <property type="component" value="Unassembled WGS sequence"/>
</dbReference>
<feature type="compositionally biased region" description="Low complexity" evidence="2">
    <location>
        <begin position="194"/>
        <end position="205"/>
    </location>
</feature>
<feature type="region of interest" description="Disordered" evidence="2">
    <location>
        <begin position="359"/>
        <end position="384"/>
    </location>
</feature>
<keyword evidence="1" id="KW-0175">Coiled coil</keyword>
<evidence type="ECO:0000313" key="4">
    <source>
        <dbReference type="Proteomes" id="UP001174694"/>
    </source>
</evidence>